<name>A0A8H6NVE8_9PEZI</name>
<accession>A0A8H6NVE8</accession>
<dbReference type="AlphaFoldDB" id="A0A8H6NVE8"/>
<reference evidence="1" key="1">
    <citation type="journal article" date="2020" name="Phytopathology">
        <title>Genome Sequence Resources of Colletotrichum truncatum, C. plurivorum, C. musicola, and C. sojae: Four Species Pathogenic to Soybean (Glycine max).</title>
        <authorList>
            <person name="Rogerio F."/>
            <person name="Boufleur T.R."/>
            <person name="Ciampi-Guillardi M."/>
            <person name="Sukno S.A."/>
            <person name="Thon M.R."/>
            <person name="Massola Junior N.S."/>
            <person name="Baroncelli R."/>
        </authorList>
    </citation>
    <scope>NUCLEOTIDE SEQUENCE</scope>
    <source>
        <strain evidence="1">LFN0074</strain>
    </source>
</reference>
<keyword evidence="2" id="KW-1185">Reference proteome</keyword>
<gene>
    <name evidence="1" type="ORF">CMUS01_02309</name>
</gene>
<dbReference type="Proteomes" id="UP000639643">
    <property type="component" value="Unassembled WGS sequence"/>
</dbReference>
<proteinExistence type="predicted"/>
<dbReference type="EMBL" id="WIGM01000047">
    <property type="protein sequence ID" value="KAF6843198.1"/>
    <property type="molecule type" value="Genomic_DNA"/>
</dbReference>
<evidence type="ECO:0000313" key="2">
    <source>
        <dbReference type="Proteomes" id="UP000639643"/>
    </source>
</evidence>
<evidence type="ECO:0000313" key="1">
    <source>
        <dbReference type="EMBL" id="KAF6843198.1"/>
    </source>
</evidence>
<sequence length="278" mass="30485">MSVCSALRPLHPVQSQNRNFFLAHHADRDPSSWAPLILVKWGLLDSRDTPTVIFFRVFIPGAQEEAGISKWRTLDYSPLPRHHGTSISGHLGTWTPAFWRMETEYIPLPAFRAAHQSSTRGSAAMQTPYQVSAVIVPRCLPKADFGFCQIPVRPRLDSTSTTFLMTSRCIGASSLVGPALELSRHDPVLDKVRDSRSPSAGLSSVRRIYNAIHAYTKEQEPSDSVFRCPSTGRLASAVANQNVMSSLRAPSRALTESSGATDVILAQNLPRLLGPPSV</sequence>
<comment type="caution">
    <text evidence="1">The sequence shown here is derived from an EMBL/GenBank/DDBJ whole genome shotgun (WGS) entry which is preliminary data.</text>
</comment>
<protein>
    <submittedName>
        <fullName evidence="1">Uncharacterized protein</fullName>
    </submittedName>
</protein>
<organism evidence="1 2">
    <name type="scientific">Colletotrichum musicola</name>
    <dbReference type="NCBI Taxonomy" id="2175873"/>
    <lineage>
        <taxon>Eukaryota</taxon>
        <taxon>Fungi</taxon>
        <taxon>Dikarya</taxon>
        <taxon>Ascomycota</taxon>
        <taxon>Pezizomycotina</taxon>
        <taxon>Sordariomycetes</taxon>
        <taxon>Hypocreomycetidae</taxon>
        <taxon>Glomerellales</taxon>
        <taxon>Glomerellaceae</taxon>
        <taxon>Colletotrichum</taxon>
        <taxon>Colletotrichum orchidearum species complex</taxon>
    </lineage>
</organism>